<dbReference type="SUPFAM" id="SSF54909">
    <property type="entry name" value="Dimeric alpha+beta barrel"/>
    <property type="match status" value="1"/>
</dbReference>
<evidence type="ECO:0000313" key="1">
    <source>
        <dbReference type="EMBL" id="CAA9487428.1"/>
    </source>
</evidence>
<dbReference type="EMBL" id="CADCVV010000040">
    <property type="protein sequence ID" value="CAA9487428.1"/>
    <property type="molecule type" value="Genomic_DNA"/>
</dbReference>
<sequence length="145" mass="16843">MGTIRRPTWRRPAHEQRHPYPKELSMSHYVDGFVLPVPDDKLDDYLRTARDAARVWREHGALEVRECVADDVSMGEVTSFPRSVQVEEGEIVVFAWILFESREHRDRVNAEVMNDPRFKEMMSPDAMAFDGKRMIYGGFSVAVEE</sequence>
<accession>A0A6J4S241</accession>
<dbReference type="InterPro" id="IPR009874">
    <property type="entry name" value="DUF1428"/>
</dbReference>
<evidence type="ECO:0008006" key="2">
    <source>
        <dbReference type="Google" id="ProtNLM"/>
    </source>
</evidence>
<dbReference type="PIRSF" id="PIRSF007028">
    <property type="entry name" value="UCP007028"/>
    <property type="match status" value="1"/>
</dbReference>
<dbReference type="Pfam" id="PF07237">
    <property type="entry name" value="DUF1428"/>
    <property type="match status" value="1"/>
</dbReference>
<protein>
    <recommendedName>
        <fullName evidence="2">RNA signal recognition particle 4.5S RNA</fullName>
    </recommendedName>
</protein>
<dbReference type="Gene3D" id="3.30.70.100">
    <property type="match status" value="1"/>
</dbReference>
<name>A0A6J4S241_9ACTN</name>
<dbReference type="InterPro" id="IPR011008">
    <property type="entry name" value="Dimeric_a/b-barrel"/>
</dbReference>
<gene>
    <name evidence="1" type="ORF">AVDCRST_MAG17-584</name>
</gene>
<dbReference type="AlphaFoldDB" id="A0A6J4S241"/>
<proteinExistence type="predicted"/>
<organism evidence="1">
    <name type="scientific">uncultured Solirubrobacterales bacterium</name>
    <dbReference type="NCBI Taxonomy" id="768556"/>
    <lineage>
        <taxon>Bacteria</taxon>
        <taxon>Bacillati</taxon>
        <taxon>Actinomycetota</taxon>
        <taxon>Thermoleophilia</taxon>
        <taxon>Solirubrobacterales</taxon>
        <taxon>environmental samples</taxon>
    </lineage>
</organism>
<reference evidence="1" key="1">
    <citation type="submission" date="2020-02" db="EMBL/GenBank/DDBJ databases">
        <authorList>
            <person name="Meier V. D."/>
        </authorList>
    </citation>
    <scope>NUCLEOTIDE SEQUENCE</scope>
    <source>
        <strain evidence="1">AVDCRST_MAG17</strain>
    </source>
</reference>